<dbReference type="EMBL" id="AP028947">
    <property type="protein sequence ID" value="BET26203.1"/>
    <property type="molecule type" value="Genomic_DNA"/>
</dbReference>
<accession>A0AA86MBB2</accession>
<gene>
    <name evidence="1" type="ORF">RGQ30_17040</name>
</gene>
<reference evidence="1 2" key="1">
    <citation type="submission" date="2023-10" db="EMBL/GenBank/DDBJ databases">
        <title>Complete Genome Sequence of Limnobacter thiooxidans CS-K2T, Isolated from freshwater lake sediments in Bavaria, Germany.</title>
        <authorList>
            <person name="Naruki M."/>
            <person name="Watanabe A."/>
            <person name="Warashina T."/>
            <person name="Morita T."/>
            <person name="Arakawa K."/>
        </authorList>
    </citation>
    <scope>NUCLEOTIDE SEQUENCE [LARGE SCALE GENOMIC DNA]</scope>
    <source>
        <strain evidence="1 2">CS-K2</strain>
    </source>
</reference>
<proteinExistence type="predicted"/>
<sequence>MLKVVLDKKGEQMAAAQDSIGVVVLEPNKQLLDKLCASSERVWGQHEVLPRQTGKELALAAENLNVGLVVVRSSFQRSSALVQSTLLDLYAAGTQILVVQDTPFRVSESAWATVAGIHFLSDRATDDQLHDVLTMALVRHCMPQLNKLI</sequence>
<protein>
    <submittedName>
        <fullName evidence="1">Uncharacterized protein</fullName>
    </submittedName>
</protein>
<dbReference type="Proteomes" id="UP001329151">
    <property type="component" value="Chromosome"/>
</dbReference>
<dbReference type="KEGG" id="lto:RGQ30_17040"/>
<evidence type="ECO:0000313" key="1">
    <source>
        <dbReference type="EMBL" id="BET26203.1"/>
    </source>
</evidence>
<dbReference type="AlphaFoldDB" id="A0AA86MBB2"/>
<name>A0AA86MBB2_9BURK</name>
<keyword evidence="2" id="KW-1185">Reference proteome</keyword>
<organism evidence="1 2">
    <name type="scientific">Limnobacter thiooxidans</name>
    <dbReference type="NCBI Taxonomy" id="131080"/>
    <lineage>
        <taxon>Bacteria</taxon>
        <taxon>Pseudomonadati</taxon>
        <taxon>Pseudomonadota</taxon>
        <taxon>Betaproteobacteria</taxon>
        <taxon>Burkholderiales</taxon>
        <taxon>Burkholderiaceae</taxon>
        <taxon>Limnobacter</taxon>
    </lineage>
</organism>
<evidence type="ECO:0000313" key="2">
    <source>
        <dbReference type="Proteomes" id="UP001329151"/>
    </source>
</evidence>